<feature type="chain" id="PRO_5001645005" evidence="5">
    <location>
        <begin position="21"/>
        <end position="261"/>
    </location>
</feature>
<organism evidence="6 7">
    <name type="scientific">Zootermopsis nevadensis</name>
    <name type="common">Dampwood termite</name>
    <dbReference type="NCBI Taxonomy" id="136037"/>
    <lineage>
        <taxon>Eukaryota</taxon>
        <taxon>Metazoa</taxon>
        <taxon>Ecdysozoa</taxon>
        <taxon>Arthropoda</taxon>
        <taxon>Hexapoda</taxon>
        <taxon>Insecta</taxon>
        <taxon>Pterygota</taxon>
        <taxon>Neoptera</taxon>
        <taxon>Polyneoptera</taxon>
        <taxon>Dictyoptera</taxon>
        <taxon>Blattodea</taxon>
        <taxon>Blattoidea</taxon>
        <taxon>Termitoidae</taxon>
        <taxon>Termopsidae</taxon>
        <taxon>Zootermopsis</taxon>
    </lineage>
</organism>
<keyword evidence="4" id="KW-0675">Receptor</keyword>
<dbReference type="Proteomes" id="UP000027135">
    <property type="component" value="Unassembled WGS sequence"/>
</dbReference>
<evidence type="ECO:0000313" key="7">
    <source>
        <dbReference type="Proteomes" id="UP000027135"/>
    </source>
</evidence>
<name>A0A067RDC9_ZOONE</name>
<keyword evidence="3" id="KW-0677">Repeat</keyword>
<dbReference type="GO" id="GO:0007166">
    <property type="term" value="P:cell surface receptor signaling pathway"/>
    <property type="evidence" value="ECO:0007669"/>
    <property type="project" value="TreeGrafter"/>
</dbReference>
<accession>A0A067RDC9</accession>
<dbReference type="STRING" id="136037.A0A067RDC9"/>
<evidence type="ECO:0000256" key="1">
    <source>
        <dbReference type="ARBA" id="ARBA00007343"/>
    </source>
</evidence>
<evidence type="ECO:0000256" key="4">
    <source>
        <dbReference type="ARBA" id="ARBA00023170"/>
    </source>
</evidence>
<reference evidence="6 7" key="1">
    <citation type="journal article" date="2014" name="Nat. Commun.">
        <title>Molecular traces of alternative social organization in a termite genome.</title>
        <authorList>
            <person name="Terrapon N."/>
            <person name="Li C."/>
            <person name="Robertson H.M."/>
            <person name="Ji L."/>
            <person name="Meng X."/>
            <person name="Booth W."/>
            <person name="Chen Z."/>
            <person name="Childers C.P."/>
            <person name="Glastad K.M."/>
            <person name="Gokhale K."/>
            <person name="Gowin J."/>
            <person name="Gronenberg W."/>
            <person name="Hermansen R.A."/>
            <person name="Hu H."/>
            <person name="Hunt B.G."/>
            <person name="Huylmans A.K."/>
            <person name="Khalil S.M."/>
            <person name="Mitchell R.D."/>
            <person name="Munoz-Torres M.C."/>
            <person name="Mustard J.A."/>
            <person name="Pan H."/>
            <person name="Reese J.T."/>
            <person name="Scharf M.E."/>
            <person name="Sun F."/>
            <person name="Vogel H."/>
            <person name="Xiao J."/>
            <person name="Yang W."/>
            <person name="Yang Z."/>
            <person name="Yang Z."/>
            <person name="Zhou J."/>
            <person name="Zhu J."/>
            <person name="Brent C.S."/>
            <person name="Elsik C.G."/>
            <person name="Goodisman M.A."/>
            <person name="Liberles D.A."/>
            <person name="Roe R.M."/>
            <person name="Vargo E.L."/>
            <person name="Vilcinskas A."/>
            <person name="Wang J."/>
            <person name="Bornberg-Bauer E."/>
            <person name="Korb J."/>
            <person name="Zhang G."/>
            <person name="Liebig J."/>
        </authorList>
    </citation>
    <scope>NUCLEOTIDE SEQUENCE [LARGE SCALE GENOMIC DNA]</scope>
    <source>
        <tissue evidence="6">Whole organism</tissue>
    </source>
</reference>
<dbReference type="InterPro" id="IPR032675">
    <property type="entry name" value="LRR_dom_sf"/>
</dbReference>
<evidence type="ECO:0000313" key="6">
    <source>
        <dbReference type="EMBL" id="KDR21039.1"/>
    </source>
</evidence>
<feature type="signal peptide" evidence="5">
    <location>
        <begin position="1"/>
        <end position="20"/>
    </location>
</feature>
<dbReference type="InterPro" id="IPR003591">
    <property type="entry name" value="Leu-rich_rpt_typical-subtyp"/>
</dbReference>
<comment type="similarity">
    <text evidence="1">Belongs to the G-protein coupled receptor 2 family. Adhesion G-protein coupled receptor (ADGR) subfamily.</text>
</comment>
<evidence type="ECO:0000256" key="5">
    <source>
        <dbReference type="SAM" id="SignalP"/>
    </source>
</evidence>
<dbReference type="InParanoid" id="A0A067RDC9"/>
<sequence length="261" mass="28990">MLLRLGSACAVLLIVHLAQSSVTDLSPTCSRSCKCLGPWARCISGRIEDLPGHFGPQIETMSLQSFNIGTIEANAFSDLKLPNFWKLDIVHCGVVTIKRNAFSGLKDLLSLHLDNNEIEIIEPGAFFGVFKLNSLSFQHNKIKSLEYGVFEGLDNLNLLNLNNNFLKSLKPKIFERVHTLTTIFLKENLMESINSSALEGLNKAVQIYMDKNPLVCNCALKKEWSVLRDRITGATCSSPQNVAGEGWDVLQGVNCDYIEDK</sequence>
<dbReference type="InterPro" id="IPR051963">
    <property type="entry name" value="Adhesion_GPCR_A"/>
</dbReference>
<keyword evidence="2" id="KW-0433">Leucine-rich repeat</keyword>
<dbReference type="InterPro" id="IPR026906">
    <property type="entry name" value="LRR_5"/>
</dbReference>
<keyword evidence="7" id="KW-1185">Reference proteome</keyword>
<keyword evidence="5" id="KW-0732">Signal</keyword>
<dbReference type="OMA" id="IEDETEY"/>
<dbReference type="eggNOG" id="KOG0619">
    <property type="taxonomic scope" value="Eukaryota"/>
</dbReference>
<dbReference type="EMBL" id="KK852575">
    <property type="protein sequence ID" value="KDR21039.1"/>
    <property type="molecule type" value="Genomic_DNA"/>
</dbReference>
<dbReference type="Gene3D" id="3.80.10.10">
    <property type="entry name" value="Ribonuclease Inhibitor"/>
    <property type="match status" value="2"/>
</dbReference>
<dbReference type="AlphaFoldDB" id="A0A067RDC9"/>
<dbReference type="SUPFAM" id="SSF52058">
    <property type="entry name" value="L domain-like"/>
    <property type="match status" value="1"/>
</dbReference>
<dbReference type="GO" id="GO:0005886">
    <property type="term" value="C:plasma membrane"/>
    <property type="evidence" value="ECO:0007669"/>
    <property type="project" value="TreeGrafter"/>
</dbReference>
<dbReference type="Pfam" id="PF13306">
    <property type="entry name" value="LRR_5"/>
    <property type="match status" value="1"/>
</dbReference>
<gene>
    <name evidence="6" type="ORF">L798_04552</name>
</gene>
<evidence type="ECO:0000256" key="2">
    <source>
        <dbReference type="ARBA" id="ARBA00022614"/>
    </source>
</evidence>
<dbReference type="PANTHER" id="PTHR45930">
    <property type="entry name" value="G-PROTEIN COUPLED RECEPTOR 124-LIKE PROTEIN"/>
    <property type="match status" value="1"/>
</dbReference>
<protein>
    <submittedName>
        <fullName evidence="6">Chondroadherin</fullName>
    </submittedName>
</protein>
<dbReference type="PANTHER" id="PTHR45930:SF4">
    <property type="entry name" value="ADHESION G PROTEIN-COUPLED RECEPTOR A3"/>
    <property type="match status" value="1"/>
</dbReference>
<proteinExistence type="inferred from homology"/>
<dbReference type="SMART" id="SM00369">
    <property type="entry name" value="LRR_TYP"/>
    <property type="match status" value="3"/>
</dbReference>
<evidence type="ECO:0000256" key="3">
    <source>
        <dbReference type="ARBA" id="ARBA00022737"/>
    </source>
</evidence>